<reference evidence="3" key="2">
    <citation type="journal article" date="2021" name="PeerJ">
        <title>Extensive microbial diversity within the chicken gut microbiome revealed by metagenomics and culture.</title>
        <authorList>
            <person name="Gilroy R."/>
            <person name="Ravi A."/>
            <person name="Getino M."/>
            <person name="Pursley I."/>
            <person name="Horton D.L."/>
            <person name="Alikhan N.F."/>
            <person name="Baker D."/>
            <person name="Gharbi K."/>
            <person name="Hall N."/>
            <person name="Watson M."/>
            <person name="Adriaenssens E.M."/>
            <person name="Foster-Nyarko E."/>
            <person name="Jarju S."/>
            <person name="Secka A."/>
            <person name="Antonio M."/>
            <person name="Oren A."/>
            <person name="Chaudhuri R.R."/>
            <person name="La Ragione R."/>
            <person name="Hildebrand F."/>
            <person name="Pallen M.J."/>
        </authorList>
    </citation>
    <scope>NUCLEOTIDE SEQUENCE</scope>
    <source>
        <strain evidence="3">517</strain>
    </source>
</reference>
<keyword evidence="2" id="KW-0812">Transmembrane</keyword>
<gene>
    <name evidence="3" type="ORF">IAB16_02815</name>
</gene>
<protein>
    <recommendedName>
        <fullName evidence="5">GLUG domain-containing protein</fullName>
    </recommendedName>
</protein>
<evidence type="ECO:0000256" key="1">
    <source>
        <dbReference type="SAM" id="MobiDB-lite"/>
    </source>
</evidence>
<dbReference type="Gene3D" id="2.160.20.110">
    <property type="match status" value="1"/>
</dbReference>
<proteinExistence type="predicted"/>
<dbReference type="EMBL" id="JADINF010000068">
    <property type="protein sequence ID" value="MBO8423938.1"/>
    <property type="molecule type" value="Genomic_DNA"/>
</dbReference>
<reference evidence="3" key="1">
    <citation type="submission" date="2020-10" db="EMBL/GenBank/DDBJ databases">
        <authorList>
            <person name="Gilroy R."/>
        </authorList>
    </citation>
    <scope>NUCLEOTIDE SEQUENCE</scope>
    <source>
        <strain evidence="3">517</strain>
    </source>
</reference>
<dbReference type="AlphaFoldDB" id="A0A940DHY2"/>
<comment type="caution">
    <text evidence="3">The sequence shown here is derived from an EMBL/GenBank/DDBJ whole genome shotgun (WGS) entry which is preliminary data.</text>
</comment>
<name>A0A940DHY2_9FIRM</name>
<organism evidence="3 4">
    <name type="scientific">Candidatus Stercoripulliclostridium pullicola</name>
    <dbReference type="NCBI Taxonomy" id="2840953"/>
    <lineage>
        <taxon>Bacteria</taxon>
        <taxon>Bacillati</taxon>
        <taxon>Bacillota</taxon>
        <taxon>Clostridia</taxon>
        <taxon>Eubacteriales</taxon>
        <taxon>Candidatus Stercoripulliclostridium</taxon>
    </lineage>
</organism>
<feature type="transmembrane region" description="Helical" evidence="2">
    <location>
        <begin position="35"/>
        <end position="59"/>
    </location>
</feature>
<dbReference type="Proteomes" id="UP000727857">
    <property type="component" value="Unassembled WGS sequence"/>
</dbReference>
<keyword evidence="2" id="KW-1133">Transmembrane helix</keyword>
<keyword evidence="2" id="KW-0472">Membrane</keyword>
<evidence type="ECO:0008006" key="5">
    <source>
        <dbReference type="Google" id="ProtNLM"/>
    </source>
</evidence>
<feature type="compositionally biased region" description="Basic and acidic residues" evidence="1">
    <location>
        <begin position="1"/>
        <end position="12"/>
    </location>
</feature>
<evidence type="ECO:0000256" key="2">
    <source>
        <dbReference type="SAM" id="Phobius"/>
    </source>
</evidence>
<evidence type="ECO:0000313" key="3">
    <source>
        <dbReference type="EMBL" id="MBO8423938.1"/>
    </source>
</evidence>
<sequence>MSEPESVKKTETEAETVSAKSGGGKRGFKDKKKRGVVIAIACIVLALIIAGAITAVVLLTREEETNYASPTELKQYAYYIDPSDTAGFYLDDSFRAEIPLDDMVRTVKLEAKGVTLTDDLRLYISGEALSGAVGIYEYSYKGATVAVINVKVTKIDGKISDAESLKAMKESGTYALAADIDMTGVTEGIEYFGGNLYGNHHEIKGLGIAGGLFTTLYGAHVSGIEFTSVNVSSEVSAYGNYGVIAGTVRNSDISYCSLEGSYTLTAALGKNDIIYVGGIAGYVSSLARKNEAFDNLRQISYCVTRLALTVNATGDVKIGGIVGGAVNSSLRECYNYGSVTFTGTDAAKISGVYFGGLAGVLTKEYKQVNSFNELDEGARLYSYAALKATVIGDNGGITVCAGGIFGMVENHSVANSSFGGSLEVRLGKVASYVGGIAGNAVNNTLLTMRVRGVGVKEGGSVSVYSLYNAYAGGIAGRFAGNVTYEKITGSVMPAITTDSSSNTGLHVASEGVARNENAV</sequence>
<evidence type="ECO:0000313" key="4">
    <source>
        <dbReference type="Proteomes" id="UP000727857"/>
    </source>
</evidence>
<accession>A0A940DHY2</accession>
<feature type="region of interest" description="Disordered" evidence="1">
    <location>
        <begin position="1"/>
        <end position="29"/>
    </location>
</feature>